<feature type="region of interest" description="Disordered" evidence="1">
    <location>
        <begin position="368"/>
        <end position="433"/>
    </location>
</feature>
<gene>
    <name evidence="2" type="ORF">CkaCkLH20_09643</name>
</gene>
<sequence>MSLYRSMPRRNLEGQVSLAKWPTSTPSRSPAWDVDDSTAQTVSKLNSYFGFRPPTAYGKSALASPAYSPELPHLYPDGTPELRHDTPSDVRTRTSSFGPETPPTKFDPSFQSEPHVQPPTPARHGHSHLRSYSDGCSLHSFRSDHGAASESMDYDHKPPSHAAMMSRAGDNLSYQAPAQEPLSPHHNYTVNLTRDNRAVTLCLTSGESPNPAHPTITCYRQTYLPIGGQCAEFFKASEALSLLQHMVNAPSQPFVPFTRQERVELMRCMRHTDESMILGEPCSNARAWTTFFSAELAAGRAWEAKTVIFPWAVLQKLMNSLNSEWRKRKLQANAATPHVFRDKDEPTRTRGLMYYGYSLEPRTFSLSLSESSTPPDVIVDHHSAPSASPPPRTPTEPNPPARIQFMRAKSPPSSSSPIRRRRQNSEPVRRLSLSPPRIALLKSNPCRQSLRRLHAASTPSRLVFYDSIRTWPASSHRSRVRLPPCSKFLELTADRGADARNPIML</sequence>
<dbReference type="OrthoDB" id="4824845at2759"/>
<name>A0A9P6HZ19_9PEZI</name>
<evidence type="ECO:0000313" key="2">
    <source>
        <dbReference type="EMBL" id="KAF9872780.1"/>
    </source>
</evidence>
<protein>
    <submittedName>
        <fullName evidence="2">Uncharacterized protein</fullName>
    </submittedName>
</protein>
<organism evidence="2 3">
    <name type="scientific">Colletotrichum karsti</name>
    <dbReference type="NCBI Taxonomy" id="1095194"/>
    <lineage>
        <taxon>Eukaryota</taxon>
        <taxon>Fungi</taxon>
        <taxon>Dikarya</taxon>
        <taxon>Ascomycota</taxon>
        <taxon>Pezizomycotina</taxon>
        <taxon>Sordariomycetes</taxon>
        <taxon>Hypocreomycetidae</taxon>
        <taxon>Glomerellales</taxon>
        <taxon>Glomerellaceae</taxon>
        <taxon>Colletotrichum</taxon>
        <taxon>Colletotrichum boninense species complex</taxon>
    </lineage>
</organism>
<comment type="caution">
    <text evidence="2">The sequence shown here is derived from an EMBL/GenBank/DDBJ whole genome shotgun (WGS) entry which is preliminary data.</text>
</comment>
<dbReference type="RefSeq" id="XP_038742241.1">
    <property type="nucleotide sequence ID" value="XM_038892358.1"/>
</dbReference>
<feature type="region of interest" description="Disordered" evidence="1">
    <location>
        <begin position="71"/>
        <end position="131"/>
    </location>
</feature>
<feature type="compositionally biased region" description="Basic and acidic residues" evidence="1">
    <location>
        <begin position="80"/>
        <end position="92"/>
    </location>
</feature>
<keyword evidence="3" id="KW-1185">Reference proteome</keyword>
<reference evidence="2" key="1">
    <citation type="submission" date="2020-03" db="EMBL/GenBank/DDBJ databases">
        <authorList>
            <person name="He L."/>
        </authorList>
    </citation>
    <scope>NUCLEOTIDE SEQUENCE</scope>
    <source>
        <strain evidence="2">CkLH20</strain>
    </source>
</reference>
<proteinExistence type="predicted"/>
<feature type="compositionally biased region" description="Pro residues" evidence="1">
    <location>
        <begin position="387"/>
        <end position="400"/>
    </location>
</feature>
<accession>A0A9P6HZ19</accession>
<feature type="region of interest" description="Disordered" evidence="1">
    <location>
        <begin position="1"/>
        <end position="35"/>
    </location>
</feature>
<evidence type="ECO:0000313" key="3">
    <source>
        <dbReference type="Proteomes" id="UP000781932"/>
    </source>
</evidence>
<dbReference type="EMBL" id="JAATWM020000035">
    <property type="protein sequence ID" value="KAF9872780.1"/>
    <property type="molecule type" value="Genomic_DNA"/>
</dbReference>
<reference evidence="2" key="2">
    <citation type="submission" date="2020-11" db="EMBL/GenBank/DDBJ databases">
        <title>Whole genome sequencing of Colletotrichum sp.</title>
        <authorList>
            <person name="Li H."/>
        </authorList>
    </citation>
    <scope>NUCLEOTIDE SEQUENCE</scope>
    <source>
        <strain evidence="2">CkLH20</strain>
    </source>
</reference>
<dbReference type="Proteomes" id="UP000781932">
    <property type="component" value="Unassembled WGS sequence"/>
</dbReference>
<dbReference type="GeneID" id="62165432"/>
<dbReference type="AlphaFoldDB" id="A0A9P6HZ19"/>
<evidence type="ECO:0000256" key="1">
    <source>
        <dbReference type="SAM" id="MobiDB-lite"/>
    </source>
</evidence>